<evidence type="ECO:0000256" key="2">
    <source>
        <dbReference type="ARBA" id="ARBA00022525"/>
    </source>
</evidence>
<dbReference type="InterPro" id="IPR050557">
    <property type="entry name" value="RTX_toxin/Mannuronan_C5-epim"/>
</dbReference>
<dbReference type="PANTHER" id="PTHR38340:SF1">
    <property type="entry name" value="S-LAYER PROTEIN"/>
    <property type="match status" value="1"/>
</dbReference>
<keyword evidence="2" id="KW-0964">Secreted</keyword>
<evidence type="ECO:0000313" key="3">
    <source>
        <dbReference type="EMBL" id="MBD2249937.1"/>
    </source>
</evidence>
<dbReference type="PRINTS" id="PR00313">
    <property type="entry name" value="CABNDNGRPT"/>
</dbReference>
<evidence type="ECO:0000256" key="1">
    <source>
        <dbReference type="ARBA" id="ARBA00004613"/>
    </source>
</evidence>
<accession>A0ABR8BAG8</accession>
<comment type="subcellular location">
    <subcellularLocation>
        <location evidence="1">Secreted</location>
    </subcellularLocation>
</comment>
<evidence type="ECO:0008006" key="5">
    <source>
        <dbReference type="Google" id="ProtNLM"/>
    </source>
</evidence>
<comment type="caution">
    <text evidence="3">The sequence shown here is derived from an EMBL/GenBank/DDBJ whole genome shotgun (WGS) entry which is preliminary data.</text>
</comment>
<dbReference type="PROSITE" id="PS00330">
    <property type="entry name" value="HEMOLYSIN_CALCIUM"/>
    <property type="match status" value="1"/>
</dbReference>
<dbReference type="Gene3D" id="2.150.10.10">
    <property type="entry name" value="Serralysin-like metalloprotease, C-terminal"/>
    <property type="match status" value="3"/>
</dbReference>
<dbReference type="InterPro" id="IPR018511">
    <property type="entry name" value="Hemolysin-typ_Ca-bd_CS"/>
</dbReference>
<dbReference type="InterPro" id="IPR011049">
    <property type="entry name" value="Serralysin-like_metalloprot_C"/>
</dbReference>
<name>A0ABR8BAG8_9NOSO</name>
<gene>
    <name evidence="3" type="ORF">H6G14_01260</name>
</gene>
<dbReference type="Pfam" id="PF00353">
    <property type="entry name" value="HemolysinCabind"/>
    <property type="match status" value="6"/>
</dbReference>
<dbReference type="PANTHER" id="PTHR38340">
    <property type="entry name" value="S-LAYER PROTEIN"/>
    <property type="match status" value="1"/>
</dbReference>
<dbReference type="InterPro" id="IPR001343">
    <property type="entry name" value="Hemolysn_Ca-bd"/>
</dbReference>
<dbReference type="SUPFAM" id="SSF51120">
    <property type="entry name" value="beta-Roll"/>
    <property type="match status" value="3"/>
</dbReference>
<evidence type="ECO:0000313" key="4">
    <source>
        <dbReference type="Proteomes" id="UP000621307"/>
    </source>
</evidence>
<keyword evidence="4" id="KW-1185">Reference proteome</keyword>
<dbReference type="Proteomes" id="UP000621307">
    <property type="component" value="Unassembled WGS sequence"/>
</dbReference>
<reference evidence="3 4" key="1">
    <citation type="journal article" date="2020" name="ISME J.">
        <title>Comparative genomics reveals insights into cyanobacterial evolution and habitat adaptation.</title>
        <authorList>
            <person name="Chen M.Y."/>
            <person name="Teng W.K."/>
            <person name="Zhao L."/>
            <person name="Hu C.X."/>
            <person name="Zhou Y.K."/>
            <person name="Han B.P."/>
            <person name="Song L.R."/>
            <person name="Shu W.S."/>
        </authorList>
    </citation>
    <scope>NUCLEOTIDE SEQUENCE [LARGE SCALE GENOMIC DNA]</scope>
    <source>
        <strain evidence="3 4">FACHB-3921</strain>
    </source>
</reference>
<sequence length="444" mass="45312">MALIIGKDDNDTLLGGADGDFIVGFAGDDLINGLGGNDLLIGGFGNNILDGGAGIDTASYAGSGNNVVASLETRKATFFGGSDSYFNIENLVGSNNDDILTGDGGANTLDGSFGNDLIFGRAGNDRLLGGAGRDRLYGEAGDDQLLGGDEVDLLEGGDGGDSLRGDKGNDTMIGGNGDDSFTWVDGDGSDLIQGDSGNDTVLFNGSDTQGDQITLSLVGTEILLQRTNLVAVTLKTQGIENFNAINGLGGDDTLIVSNLNAASGVSFIQFNGGDGNDRLLVSSTSAVFAAGGGNGNDVLSGGSGNDSLFGDEGNDFLAGGFGDDTLTGATRSNLGRGEVDVLIGGAGRDTFVLNNFYDDGNLFADGTGDFARIIDFSDDLIRLSGPRSNYELKTITNSLAQGSSTPDVGIFKNTGFLQPLELIAIVQDAPGTLNLSNIAQFSFI</sequence>
<proteinExistence type="predicted"/>
<dbReference type="EMBL" id="JACJQL010000001">
    <property type="protein sequence ID" value="MBD2249937.1"/>
    <property type="molecule type" value="Genomic_DNA"/>
</dbReference>
<protein>
    <recommendedName>
        <fullName evidence="5">Calcium-binding protein</fullName>
    </recommendedName>
</protein>
<dbReference type="RefSeq" id="WP_190565334.1">
    <property type="nucleotide sequence ID" value="NZ_JACJQL010000001.1"/>
</dbReference>
<organism evidence="3 4">
    <name type="scientific">Nostoc parmelioides FACHB-3921</name>
    <dbReference type="NCBI Taxonomy" id="2692909"/>
    <lineage>
        <taxon>Bacteria</taxon>
        <taxon>Bacillati</taxon>
        <taxon>Cyanobacteriota</taxon>
        <taxon>Cyanophyceae</taxon>
        <taxon>Nostocales</taxon>
        <taxon>Nostocaceae</taxon>
        <taxon>Nostoc</taxon>
    </lineage>
</organism>